<dbReference type="Pfam" id="PF07484">
    <property type="entry name" value="Collar"/>
    <property type="match status" value="1"/>
</dbReference>
<dbReference type="RefSeq" id="WP_017216637.1">
    <property type="nucleotide sequence ID" value="NZ_JASGWW010000001.1"/>
</dbReference>
<dbReference type="Gene3D" id="3.90.1340.10">
    <property type="entry name" value="Phage tail collar domain"/>
    <property type="match status" value="1"/>
</dbReference>
<evidence type="ECO:0000259" key="1">
    <source>
        <dbReference type="Pfam" id="PF07484"/>
    </source>
</evidence>
<dbReference type="AlphaFoldDB" id="A0AAQ2IS44"/>
<evidence type="ECO:0000313" key="2">
    <source>
        <dbReference type="EMBL" id="TMN77250.1"/>
    </source>
</evidence>
<evidence type="ECO:0000313" key="3">
    <source>
        <dbReference type="Proteomes" id="UP000305423"/>
    </source>
</evidence>
<organism evidence="2 3">
    <name type="scientific">Pseudoalteromonas piscicida</name>
    <dbReference type="NCBI Taxonomy" id="43662"/>
    <lineage>
        <taxon>Bacteria</taxon>
        <taxon>Pseudomonadati</taxon>
        <taxon>Pseudomonadota</taxon>
        <taxon>Gammaproteobacteria</taxon>
        <taxon>Alteromonadales</taxon>
        <taxon>Pseudoalteromonadaceae</taxon>
        <taxon>Pseudoalteromonas</taxon>
    </lineage>
</organism>
<dbReference type="SUPFAM" id="SSF88874">
    <property type="entry name" value="Receptor-binding domain of short tail fibre protein gp12"/>
    <property type="match status" value="1"/>
</dbReference>
<reference evidence="2 3" key="1">
    <citation type="submission" date="2017-12" db="EMBL/GenBank/DDBJ databases">
        <authorList>
            <person name="Paulsen S."/>
            <person name="Gram L.K."/>
        </authorList>
    </citation>
    <scope>NUCLEOTIDE SEQUENCE [LARGE SCALE GENOMIC DNA]</scope>
    <source>
        <strain evidence="2 3">S1607</strain>
    </source>
</reference>
<protein>
    <submittedName>
        <fullName evidence="2">Phage tail protein</fullName>
    </submittedName>
</protein>
<accession>A0AAQ2IS44</accession>
<proteinExistence type="predicted"/>
<reference evidence="3" key="2">
    <citation type="submission" date="2019-06" db="EMBL/GenBank/DDBJ databases">
        <title>Co-occurence of chitin degradation, pigmentation and bioactivity in marine Pseudoalteromonas.</title>
        <authorList>
            <person name="Sonnenschein E.C."/>
            <person name="Bech P.K."/>
        </authorList>
    </citation>
    <scope>NUCLEOTIDE SEQUENCE [LARGE SCALE GENOMIC DNA]</scope>
    <source>
        <strain evidence="3">S1607</strain>
    </source>
</reference>
<gene>
    <name evidence="2" type="ORF">CWB74_10750</name>
</gene>
<dbReference type="Proteomes" id="UP000305423">
    <property type="component" value="Unassembled WGS sequence"/>
</dbReference>
<name>A0AAQ2IS44_PSEO7</name>
<sequence>MSSRYLSEIIMFAGTFAPMHWSFCDGQQLAVSTNQALYSLLGTTFGGDGRVSFALPEMRGRAPVGQGSGPGLTPRALGQKFGTQFETLTESQIPSHTHSFRASSEPANLGDPSFAVLGAAEQFAPETESGSIVPMSAAAVSSVGQSDRHLNVAPSLAVNFVICMAGVYPPRS</sequence>
<dbReference type="InterPro" id="IPR011083">
    <property type="entry name" value="Phage_tail_collar_dom"/>
</dbReference>
<comment type="caution">
    <text evidence="2">The sequence shown here is derived from an EMBL/GenBank/DDBJ whole genome shotgun (WGS) entry which is preliminary data.</text>
</comment>
<feature type="domain" description="Phage tail collar" evidence="1">
    <location>
        <begin position="8"/>
        <end position="63"/>
    </location>
</feature>
<dbReference type="InterPro" id="IPR037053">
    <property type="entry name" value="Phage_tail_collar_dom_sf"/>
</dbReference>
<dbReference type="EMBL" id="PNEL01000025">
    <property type="protein sequence ID" value="TMN77250.1"/>
    <property type="molecule type" value="Genomic_DNA"/>
</dbReference>